<organism evidence="6 7">
    <name type="scientific">Candidatus Chromulinivorax destructor</name>
    <dbReference type="NCBI Taxonomy" id="2066483"/>
    <lineage>
        <taxon>Bacteria</taxon>
        <taxon>Candidatus Babelota</taxon>
        <taxon>Candidatus Babeliae</taxon>
        <taxon>Candidatus Babeliales</taxon>
        <taxon>Candidatus Chromulinivoraceae</taxon>
        <taxon>Candidatus Chromulinivorax</taxon>
    </lineage>
</organism>
<dbReference type="EMBL" id="CP025544">
    <property type="protein sequence ID" value="AXK60349.1"/>
    <property type="molecule type" value="Genomic_DNA"/>
</dbReference>
<keyword evidence="3" id="KW-0547">Nucleotide-binding</keyword>
<dbReference type="OrthoDB" id="9802264at2"/>
<dbReference type="RefSeq" id="WP_115585364.1">
    <property type="nucleotide sequence ID" value="NZ_CP025544.1"/>
</dbReference>
<dbReference type="KEGG" id="cdes:C0J27_01110"/>
<dbReference type="InterPro" id="IPR050086">
    <property type="entry name" value="MetN_ABC_transporter-like"/>
</dbReference>
<dbReference type="PROSITE" id="PS00211">
    <property type="entry name" value="ABC_TRANSPORTER_1"/>
    <property type="match status" value="1"/>
</dbReference>
<dbReference type="Gene3D" id="3.40.50.300">
    <property type="entry name" value="P-loop containing nucleotide triphosphate hydrolases"/>
    <property type="match status" value="1"/>
</dbReference>
<dbReference type="InterPro" id="IPR027417">
    <property type="entry name" value="P-loop_NTPase"/>
</dbReference>
<evidence type="ECO:0000256" key="1">
    <source>
        <dbReference type="ARBA" id="ARBA00005417"/>
    </source>
</evidence>
<evidence type="ECO:0000259" key="5">
    <source>
        <dbReference type="PROSITE" id="PS50893"/>
    </source>
</evidence>
<dbReference type="AlphaFoldDB" id="A0A345ZAN2"/>
<name>A0A345ZAN2_9BACT</name>
<evidence type="ECO:0000256" key="3">
    <source>
        <dbReference type="ARBA" id="ARBA00022741"/>
    </source>
</evidence>
<dbReference type="InterPro" id="IPR017871">
    <property type="entry name" value="ABC_transporter-like_CS"/>
</dbReference>
<protein>
    <submittedName>
        <fullName evidence="6">Amino acid ABC transporter ATP-binding protein</fullName>
    </submittedName>
</protein>
<dbReference type="PANTHER" id="PTHR43166:SF4">
    <property type="entry name" value="PHOSPHONATES IMPORT ATP-BINDING PROTEIN PHNC"/>
    <property type="match status" value="1"/>
</dbReference>
<proteinExistence type="inferred from homology"/>
<keyword evidence="2" id="KW-0813">Transport</keyword>
<reference evidence="6 7" key="1">
    <citation type="submission" date="2017-12" db="EMBL/GenBank/DDBJ databases">
        <title>Chromulinavorax destructans is a abundant pathogen of dominant heterotrophic picoflagllates.</title>
        <authorList>
            <person name="Deeg C.M."/>
            <person name="Zimmer M."/>
            <person name="Suttle C.A."/>
        </authorList>
    </citation>
    <scope>NUCLEOTIDE SEQUENCE [LARGE SCALE GENOMIC DNA]</scope>
    <source>
        <strain evidence="6 7">SeV1</strain>
    </source>
</reference>
<dbReference type="GO" id="GO:0016887">
    <property type="term" value="F:ATP hydrolysis activity"/>
    <property type="evidence" value="ECO:0007669"/>
    <property type="project" value="InterPro"/>
</dbReference>
<sequence length="233" mass="25415">MVTINTLTITIHDKVILDSVSCLLLAGHITAFIGQSGAGKTTLLKSLIGLIPVTQGSIIVNKHQLASLSPVQRSEEIGYVFQDFNLFQHLSVFQNCIDPLLVHGVAYEQAAARVKKVLTDLEMIASVNQYPSQLSGGQKQRIAIARALCLQPRVLLLDEPTASLDPVNTDILVNILKKLAAQGLTIGLSSQDMSFIGKVFDRVYYMKNGQIIEHCNGISLIDSCPLISQFIKM</sequence>
<evidence type="ECO:0000256" key="2">
    <source>
        <dbReference type="ARBA" id="ARBA00022448"/>
    </source>
</evidence>
<dbReference type="Proteomes" id="UP000254834">
    <property type="component" value="Chromosome"/>
</dbReference>
<keyword evidence="7" id="KW-1185">Reference proteome</keyword>
<keyword evidence="4 6" id="KW-0067">ATP-binding</keyword>
<dbReference type="InterPro" id="IPR003593">
    <property type="entry name" value="AAA+_ATPase"/>
</dbReference>
<dbReference type="PANTHER" id="PTHR43166">
    <property type="entry name" value="AMINO ACID IMPORT ATP-BINDING PROTEIN"/>
    <property type="match status" value="1"/>
</dbReference>
<accession>A0A345ZAN2</accession>
<dbReference type="Pfam" id="PF00005">
    <property type="entry name" value="ABC_tran"/>
    <property type="match status" value="1"/>
</dbReference>
<dbReference type="InterPro" id="IPR003439">
    <property type="entry name" value="ABC_transporter-like_ATP-bd"/>
</dbReference>
<evidence type="ECO:0000313" key="7">
    <source>
        <dbReference type="Proteomes" id="UP000254834"/>
    </source>
</evidence>
<evidence type="ECO:0000256" key="4">
    <source>
        <dbReference type="ARBA" id="ARBA00022840"/>
    </source>
</evidence>
<evidence type="ECO:0000313" key="6">
    <source>
        <dbReference type="EMBL" id="AXK60349.1"/>
    </source>
</evidence>
<dbReference type="GO" id="GO:0005524">
    <property type="term" value="F:ATP binding"/>
    <property type="evidence" value="ECO:0007669"/>
    <property type="project" value="UniProtKB-KW"/>
</dbReference>
<dbReference type="SMART" id="SM00382">
    <property type="entry name" value="AAA"/>
    <property type="match status" value="1"/>
</dbReference>
<gene>
    <name evidence="6" type="ORF">C0J27_01110</name>
</gene>
<feature type="domain" description="ABC transporter" evidence="5">
    <location>
        <begin position="2"/>
        <end position="233"/>
    </location>
</feature>
<comment type="similarity">
    <text evidence="1">Belongs to the ABC transporter superfamily.</text>
</comment>
<dbReference type="PROSITE" id="PS50893">
    <property type="entry name" value="ABC_TRANSPORTER_2"/>
    <property type="match status" value="1"/>
</dbReference>
<dbReference type="SUPFAM" id="SSF52540">
    <property type="entry name" value="P-loop containing nucleoside triphosphate hydrolases"/>
    <property type="match status" value="1"/>
</dbReference>